<evidence type="ECO:0000256" key="4">
    <source>
        <dbReference type="ARBA" id="ARBA00022801"/>
    </source>
</evidence>
<dbReference type="Proteomes" id="UP001157006">
    <property type="component" value="Chromosome 2"/>
</dbReference>
<name>A0AAV0ZRY5_VICFA</name>
<protein>
    <recommendedName>
        <fullName evidence="2">glycerophosphodiester phosphodiesterase</fullName>
        <ecNumber evidence="2">3.1.4.46</ecNumber>
    </recommendedName>
</protein>
<dbReference type="PANTHER" id="PTHR43620">
    <property type="entry name" value="GLYCEROPHOSPHORYL DIESTER PHOSPHODIESTERASE"/>
    <property type="match status" value="1"/>
</dbReference>
<evidence type="ECO:0000313" key="7">
    <source>
        <dbReference type="Proteomes" id="UP001157006"/>
    </source>
</evidence>
<evidence type="ECO:0000256" key="3">
    <source>
        <dbReference type="ARBA" id="ARBA00022798"/>
    </source>
</evidence>
<dbReference type="EMBL" id="OX451737">
    <property type="protein sequence ID" value="CAI8599728.1"/>
    <property type="molecule type" value="Genomic_DNA"/>
</dbReference>
<gene>
    <name evidence="6" type="ORF">VFH_II188800</name>
</gene>
<keyword evidence="7" id="KW-1185">Reference proteome</keyword>
<dbReference type="EC" id="3.1.4.46" evidence="2"/>
<comment type="similarity">
    <text evidence="1">Belongs to the glycerophosphoryl diester phosphodiesterase family.</text>
</comment>
<dbReference type="GO" id="GO:0008889">
    <property type="term" value="F:glycerophosphodiester phosphodiesterase activity"/>
    <property type="evidence" value="ECO:0007669"/>
    <property type="project" value="UniProtKB-EC"/>
</dbReference>
<evidence type="ECO:0000256" key="2">
    <source>
        <dbReference type="ARBA" id="ARBA00012247"/>
    </source>
</evidence>
<dbReference type="AlphaFoldDB" id="A0AAV0ZRY5"/>
<sequence>MLYYKLQNIIQSNKVIKAGRSITFSVITSCYNTGKKTPTLWLNIQYDAFFRQHKLNMKSIILSVSKKFLDKNGTDPSTNQTYGSLLKKLTFIKTFAYGIPIPKGYIWTVEASYLPPHTSTVTDTHKVRLEVYAPGCSNDDSLSFNYSYDPLDEYLQFIDDGTFSINGVLSDNPVTPSAAIG</sequence>
<evidence type="ECO:0000256" key="5">
    <source>
        <dbReference type="ARBA" id="ARBA00047512"/>
    </source>
</evidence>
<keyword evidence="3" id="KW-0319">Glycerol metabolism</keyword>
<organism evidence="6 7">
    <name type="scientific">Vicia faba</name>
    <name type="common">Broad bean</name>
    <name type="synonym">Faba vulgaris</name>
    <dbReference type="NCBI Taxonomy" id="3906"/>
    <lineage>
        <taxon>Eukaryota</taxon>
        <taxon>Viridiplantae</taxon>
        <taxon>Streptophyta</taxon>
        <taxon>Embryophyta</taxon>
        <taxon>Tracheophyta</taxon>
        <taxon>Spermatophyta</taxon>
        <taxon>Magnoliopsida</taxon>
        <taxon>eudicotyledons</taxon>
        <taxon>Gunneridae</taxon>
        <taxon>Pentapetalae</taxon>
        <taxon>rosids</taxon>
        <taxon>fabids</taxon>
        <taxon>Fabales</taxon>
        <taxon>Fabaceae</taxon>
        <taxon>Papilionoideae</taxon>
        <taxon>50 kb inversion clade</taxon>
        <taxon>NPAAA clade</taxon>
        <taxon>Hologalegina</taxon>
        <taxon>IRL clade</taxon>
        <taxon>Fabeae</taxon>
        <taxon>Vicia</taxon>
    </lineage>
</organism>
<keyword evidence="4" id="KW-0378">Hydrolase</keyword>
<dbReference type="InterPro" id="IPR017946">
    <property type="entry name" value="PLC-like_Pdiesterase_TIM-brl"/>
</dbReference>
<dbReference type="SUPFAM" id="SSF51695">
    <property type="entry name" value="PLC-like phosphodiesterases"/>
    <property type="match status" value="1"/>
</dbReference>
<dbReference type="GO" id="GO:0006629">
    <property type="term" value="P:lipid metabolic process"/>
    <property type="evidence" value="ECO:0007669"/>
    <property type="project" value="InterPro"/>
</dbReference>
<evidence type="ECO:0000313" key="6">
    <source>
        <dbReference type="EMBL" id="CAI8599728.1"/>
    </source>
</evidence>
<dbReference type="PANTHER" id="PTHR43620:SF7">
    <property type="entry name" value="GLYCEROPHOSPHODIESTER PHOSPHODIESTERASE GDPD5-RELATED"/>
    <property type="match status" value="1"/>
</dbReference>
<dbReference type="GO" id="GO:0006071">
    <property type="term" value="P:glycerol metabolic process"/>
    <property type="evidence" value="ECO:0007669"/>
    <property type="project" value="UniProtKB-KW"/>
</dbReference>
<comment type="catalytic activity">
    <reaction evidence="5">
        <text>a sn-glycero-3-phosphodiester + H2O = an alcohol + sn-glycerol 3-phosphate + H(+)</text>
        <dbReference type="Rhea" id="RHEA:12969"/>
        <dbReference type="ChEBI" id="CHEBI:15377"/>
        <dbReference type="ChEBI" id="CHEBI:15378"/>
        <dbReference type="ChEBI" id="CHEBI:30879"/>
        <dbReference type="ChEBI" id="CHEBI:57597"/>
        <dbReference type="ChEBI" id="CHEBI:83408"/>
        <dbReference type="EC" id="3.1.4.46"/>
    </reaction>
</comment>
<proteinExistence type="inferred from homology"/>
<dbReference type="Gene3D" id="3.20.20.190">
    <property type="entry name" value="Phosphatidylinositol (PI) phosphodiesterase"/>
    <property type="match status" value="1"/>
</dbReference>
<reference evidence="6 7" key="1">
    <citation type="submission" date="2023-01" db="EMBL/GenBank/DDBJ databases">
        <authorList>
            <person name="Kreplak J."/>
        </authorList>
    </citation>
    <scope>NUCLEOTIDE SEQUENCE [LARGE SCALE GENOMIC DNA]</scope>
</reference>
<evidence type="ECO:0000256" key="1">
    <source>
        <dbReference type="ARBA" id="ARBA00007277"/>
    </source>
</evidence>
<accession>A0AAV0ZRY5</accession>